<reference evidence="1" key="1">
    <citation type="submission" date="2012-04" db="EMBL/GenBank/DDBJ databases">
        <title>The Genome Sequence of Loa loa.</title>
        <authorList>
            <consortium name="The Broad Institute Genome Sequencing Platform"/>
            <consortium name="Broad Institute Genome Sequencing Center for Infectious Disease"/>
            <person name="Nutman T.B."/>
            <person name="Fink D.L."/>
            <person name="Russ C."/>
            <person name="Young S."/>
            <person name="Zeng Q."/>
            <person name="Gargeya S."/>
            <person name="Alvarado L."/>
            <person name="Berlin A."/>
            <person name="Chapman S.B."/>
            <person name="Chen Z."/>
            <person name="Freedman E."/>
            <person name="Gellesch M."/>
            <person name="Goldberg J."/>
            <person name="Griggs A."/>
            <person name="Gujja S."/>
            <person name="Heilman E.R."/>
            <person name="Heiman D."/>
            <person name="Howarth C."/>
            <person name="Mehta T."/>
            <person name="Neiman D."/>
            <person name="Pearson M."/>
            <person name="Roberts A."/>
            <person name="Saif S."/>
            <person name="Shea T."/>
            <person name="Shenoy N."/>
            <person name="Sisk P."/>
            <person name="Stolte C."/>
            <person name="Sykes S."/>
            <person name="White J."/>
            <person name="Yandava C."/>
            <person name="Haas B."/>
            <person name="Henn M.R."/>
            <person name="Nusbaum C."/>
            <person name="Birren B."/>
        </authorList>
    </citation>
    <scope>NUCLEOTIDE SEQUENCE [LARGE SCALE GENOMIC DNA]</scope>
</reference>
<name>A0A1S0UKQ2_LOALO</name>
<gene>
    <name evidence="1" type="ORF">LOAG_16967</name>
</gene>
<evidence type="ECO:0000313" key="1">
    <source>
        <dbReference type="EMBL" id="EJD76006.1"/>
    </source>
</evidence>
<accession>A0A1S0UKQ2</accession>
<organism evidence="1">
    <name type="scientific">Loa loa</name>
    <name type="common">Eye worm</name>
    <name type="synonym">Filaria loa</name>
    <dbReference type="NCBI Taxonomy" id="7209"/>
    <lineage>
        <taxon>Eukaryota</taxon>
        <taxon>Metazoa</taxon>
        <taxon>Ecdysozoa</taxon>
        <taxon>Nematoda</taxon>
        <taxon>Chromadorea</taxon>
        <taxon>Rhabditida</taxon>
        <taxon>Spirurina</taxon>
        <taxon>Spiruromorpha</taxon>
        <taxon>Filarioidea</taxon>
        <taxon>Onchocercidae</taxon>
        <taxon>Loa</taxon>
    </lineage>
</organism>
<sequence>MEASGFFRDLSSAVEPRILPAREKEAVRKPVNTVELNVRNTSGIPVQSTNGSDVDCNRILVTLKSENSEQKQSPTKRSELLN</sequence>
<protein>
    <submittedName>
        <fullName evidence="1">Uncharacterized protein</fullName>
    </submittedName>
</protein>
<proteinExistence type="predicted"/>
<dbReference type="GeneID" id="31251526"/>
<dbReference type="OMA" id="INGDVDC"/>
<dbReference type="KEGG" id="loa:LOAG_16967"/>
<dbReference type="InParanoid" id="A0A1S0UKQ2"/>
<dbReference type="CTD" id="31251526"/>
<dbReference type="EMBL" id="JH712096">
    <property type="protein sequence ID" value="EJD76006.1"/>
    <property type="molecule type" value="Genomic_DNA"/>
</dbReference>
<dbReference type="RefSeq" id="XP_020306833.1">
    <property type="nucleotide sequence ID" value="XM_020449620.1"/>
</dbReference>
<dbReference type="AlphaFoldDB" id="A0A1S0UKQ2"/>
<dbReference type="OrthoDB" id="10451751at2759"/>